<keyword evidence="3" id="KW-1185">Reference proteome</keyword>
<evidence type="ECO:0000256" key="1">
    <source>
        <dbReference type="SAM" id="Phobius"/>
    </source>
</evidence>
<keyword evidence="1" id="KW-1133">Transmembrane helix</keyword>
<feature type="transmembrane region" description="Helical" evidence="1">
    <location>
        <begin position="115"/>
        <end position="135"/>
    </location>
</feature>
<dbReference type="Pfam" id="PF13346">
    <property type="entry name" value="ABC2_membrane_5"/>
    <property type="match status" value="1"/>
</dbReference>
<feature type="transmembrane region" description="Helical" evidence="1">
    <location>
        <begin position="183"/>
        <end position="205"/>
    </location>
</feature>
<keyword evidence="1" id="KW-0472">Membrane</keyword>
<feature type="transmembrane region" description="Helical" evidence="1">
    <location>
        <begin position="147"/>
        <end position="171"/>
    </location>
</feature>
<dbReference type="OrthoDB" id="2216839at2"/>
<dbReference type="Proteomes" id="UP000050417">
    <property type="component" value="Unassembled WGS sequence"/>
</dbReference>
<dbReference type="RefSeq" id="WP_075062437.1">
    <property type="nucleotide sequence ID" value="NZ_LGCL01000020.1"/>
</dbReference>
<evidence type="ECO:0008006" key="4">
    <source>
        <dbReference type="Google" id="ProtNLM"/>
    </source>
</evidence>
<proteinExistence type="predicted"/>
<dbReference type="STRING" id="1134406.ADN00_07850"/>
<dbReference type="AlphaFoldDB" id="A0A0P6XXG8"/>
<feature type="transmembrane region" description="Helical" evidence="1">
    <location>
        <begin position="74"/>
        <end position="95"/>
    </location>
</feature>
<protein>
    <recommendedName>
        <fullName evidence="4">ABC-2 transporter permease</fullName>
    </recommendedName>
</protein>
<reference evidence="2 3" key="1">
    <citation type="submission" date="2015-07" db="EMBL/GenBank/DDBJ databases">
        <title>Genome sequence of Ornatilinea apprima DSM 23815.</title>
        <authorList>
            <person name="Hemp J."/>
            <person name="Ward L.M."/>
            <person name="Pace L.A."/>
            <person name="Fischer W.W."/>
        </authorList>
    </citation>
    <scope>NUCLEOTIDE SEQUENCE [LARGE SCALE GENOMIC DNA]</scope>
    <source>
        <strain evidence="2 3">P3M-1</strain>
    </source>
</reference>
<name>A0A0P6XXG8_9CHLR</name>
<dbReference type="EMBL" id="LGCL01000020">
    <property type="protein sequence ID" value="KPL78081.1"/>
    <property type="molecule type" value="Genomic_DNA"/>
</dbReference>
<gene>
    <name evidence="2" type="ORF">ADN00_07850</name>
</gene>
<sequence>MKALLLKELKLAMHPTTYLFMAIGSMLMIPSYPYYVAFVYTCLGIFFIFLSARENKDIFFTASLPVRKSDVVKSRVVTVAIIELLQLAIGIPFAIIGIRINPNAAGNLAGIEANMAFFGLVLIMYGLFNAIYLPLFYKTAVKVGIPLIFASIAVTIYVVAVELAVQMIPVLKTHLDTTDPAMAIYQFPILIAGLLTFALALWLTYRKSAANFEKVDL</sequence>
<evidence type="ECO:0000313" key="3">
    <source>
        <dbReference type="Proteomes" id="UP000050417"/>
    </source>
</evidence>
<organism evidence="2 3">
    <name type="scientific">Ornatilinea apprima</name>
    <dbReference type="NCBI Taxonomy" id="1134406"/>
    <lineage>
        <taxon>Bacteria</taxon>
        <taxon>Bacillati</taxon>
        <taxon>Chloroflexota</taxon>
        <taxon>Anaerolineae</taxon>
        <taxon>Anaerolineales</taxon>
        <taxon>Anaerolineaceae</taxon>
        <taxon>Ornatilinea</taxon>
    </lineage>
</organism>
<feature type="transmembrane region" description="Helical" evidence="1">
    <location>
        <begin position="35"/>
        <end position="53"/>
    </location>
</feature>
<accession>A0A0P6XXG8</accession>
<dbReference type="InterPro" id="IPR025699">
    <property type="entry name" value="ABC2_memb-like"/>
</dbReference>
<evidence type="ECO:0000313" key="2">
    <source>
        <dbReference type="EMBL" id="KPL78081.1"/>
    </source>
</evidence>
<keyword evidence="1" id="KW-0812">Transmembrane</keyword>
<comment type="caution">
    <text evidence="2">The sequence shown here is derived from an EMBL/GenBank/DDBJ whole genome shotgun (WGS) entry which is preliminary data.</text>
</comment>